<keyword evidence="2" id="KW-0812">Transmembrane</keyword>
<evidence type="ECO:0000313" key="3">
    <source>
        <dbReference type="EMBL" id="ACL45020.1"/>
    </source>
</evidence>
<evidence type="ECO:0000256" key="2">
    <source>
        <dbReference type="SAM" id="Phobius"/>
    </source>
</evidence>
<reference evidence="3" key="1">
    <citation type="submission" date="2009-01" db="EMBL/GenBank/DDBJ databases">
        <title>Complete sequence of chromosome Cyanothece sp. PCC 7425.</title>
        <authorList>
            <consortium name="US DOE Joint Genome Institute"/>
            <person name="Lucas S."/>
            <person name="Copeland A."/>
            <person name="Lapidus A."/>
            <person name="Glavina del Rio T."/>
            <person name="Dalin E."/>
            <person name="Tice H."/>
            <person name="Bruce D."/>
            <person name="Goodwin L."/>
            <person name="Pitluck S."/>
            <person name="Sims D."/>
            <person name="Meineke L."/>
            <person name="Brettin T."/>
            <person name="Detter J.C."/>
            <person name="Han C."/>
            <person name="Larimer F."/>
            <person name="Land M."/>
            <person name="Hauser L."/>
            <person name="Kyrpides N."/>
            <person name="Ovchinnikova G."/>
            <person name="Liberton M."/>
            <person name="Stoeckel J."/>
            <person name="Banerjee A."/>
            <person name="Singh A."/>
            <person name="Page L."/>
            <person name="Sato H."/>
            <person name="Zhao L."/>
            <person name="Sherman L."/>
            <person name="Pakrasi H."/>
            <person name="Richardson P."/>
        </authorList>
    </citation>
    <scope>NUCLEOTIDE SEQUENCE</scope>
    <source>
        <strain evidence="3">PCC 7425</strain>
    </source>
</reference>
<keyword evidence="2" id="KW-0472">Membrane</keyword>
<dbReference type="AlphaFoldDB" id="B8HJR7"/>
<evidence type="ECO:0000256" key="1">
    <source>
        <dbReference type="SAM" id="MobiDB-lite"/>
    </source>
</evidence>
<feature type="transmembrane region" description="Helical" evidence="2">
    <location>
        <begin position="74"/>
        <end position="95"/>
    </location>
</feature>
<dbReference type="HOGENOM" id="CLU_1945185_0_0_3"/>
<sequence length="129" mass="14111">MVENPQDMDDNPSPEAAEAGIPNPIQVDNLQELFVKALLERSRIVVDKPEDSNDRQSRLNDARHERWRKTITALVLKPLILIFLLGVLAYCATVLAGPDLPPDAKEVAKDAMILIVGTLVGFAAGKADQ</sequence>
<feature type="transmembrane region" description="Helical" evidence="2">
    <location>
        <begin position="107"/>
        <end position="125"/>
    </location>
</feature>
<protein>
    <submittedName>
        <fullName evidence="3">Uncharacterized protein</fullName>
    </submittedName>
</protein>
<dbReference type="KEGG" id="cyn:Cyan7425_2671"/>
<feature type="region of interest" description="Disordered" evidence="1">
    <location>
        <begin position="1"/>
        <end position="23"/>
    </location>
</feature>
<feature type="compositionally biased region" description="Acidic residues" evidence="1">
    <location>
        <begin position="1"/>
        <end position="12"/>
    </location>
</feature>
<proteinExistence type="predicted"/>
<gene>
    <name evidence="3" type="ordered locus">Cyan7425_2671</name>
</gene>
<dbReference type="EMBL" id="CP001344">
    <property type="protein sequence ID" value="ACL45020.1"/>
    <property type="molecule type" value="Genomic_DNA"/>
</dbReference>
<keyword evidence="2" id="KW-1133">Transmembrane helix</keyword>
<accession>B8HJR7</accession>
<name>B8HJR7_CYAP4</name>
<organism evidence="3">
    <name type="scientific">Cyanothece sp. (strain PCC 7425 / ATCC 29141)</name>
    <dbReference type="NCBI Taxonomy" id="395961"/>
    <lineage>
        <taxon>Bacteria</taxon>
        <taxon>Bacillati</taxon>
        <taxon>Cyanobacteriota</taxon>
        <taxon>Cyanophyceae</taxon>
        <taxon>Gomontiellales</taxon>
        <taxon>Cyanothecaceae</taxon>
        <taxon>Cyanothece</taxon>
    </lineage>
</organism>